<accession>I4APK6</accession>
<dbReference type="EMBL" id="CP003345">
    <property type="protein sequence ID" value="AFM05891.1"/>
    <property type="molecule type" value="Genomic_DNA"/>
</dbReference>
<dbReference type="PATRIC" id="fig|880071.3.peg.3579"/>
<dbReference type="InterPro" id="IPR002347">
    <property type="entry name" value="SDR_fam"/>
</dbReference>
<evidence type="ECO:0000256" key="2">
    <source>
        <dbReference type="ARBA" id="ARBA00023002"/>
    </source>
</evidence>
<dbReference type="AlphaFoldDB" id="I4APK6"/>
<evidence type="ECO:0000256" key="3">
    <source>
        <dbReference type="RuleBase" id="RU000363"/>
    </source>
</evidence>
<dbReference type="PROSITE" id="PS00061">
    <property type="entry name" value="ADH_SHORT"/>
    <property type="match status" value="1"/>
</dbReference>
<keyword evidence="2" id="KW-0560">Oxidoreductase</keyword>
<dbReference type="eggNOG" id="COG4221">
    <property type="taxonomic scope" value="Bacteria"/>
</dbReference>
<evidence type="ECO:0008006" key="6">
    <source>
        <dbReference type="Google" id="ProtNLM"/>
    </source>
</evidence>
<dbReference type="Pfam" id="PF00106">
    <property type="entry name" value="adh_short"/>
    <property type="match status" value="1"/>
</dbReference>
<evidence type="ECO:0000313" key="5">
    <source>
        <dbReference type="Proteomes" id="UP000006054"/>
    </source>
</evidence>
<dbReference type="STRING" id="880071.Fleli_3573"/>
<dbReference type="Proteomes" id="UP000006054">
    <property type="component" value="Chromosome"/>
</dbReference>
<dbReference type="InterPro" id="IPR036291">
    <property type="entry name" value="NAD(P)-bd_dom_sf"/>
</dbReference>
<evidence type="ECO:0000313" key="4">
    <source>
        <dbReference type="EMBL" id="AFM05891.1"/>
    </source>
</evidence>
<protein>
    <recommendedName>
        <fullName evidence="6">Short-chain alcohol dehydrogenase</fullName>
    </recommendedName>
</protein>
<name>I4APK6_BERLS</name>
<gene>
    <name evidence="4" type="ordered locus">Fleli_3573</name>
</gene>
<dbReference type="Gene3D" id="3.40.50.720">
    <property type="entry name" value="NAD(P)-binding Rossmann-like Domain"/>
    <property type="match status" value="1"/>
</dbReference>
<dbReference type="RefSeq" id="WP_014799316.1">
    <property type="nucleotide sequence ID" value="NC_018018.1"/>
</dbReference>
<dbReference type="PANTHER" id="PTHR42901">
    <property type="entry name" value="ALCOHOL DEHYDROGENASE"/>
    <property type="match status" value="1"/>
</dbReference>
<reference evidence="5" key="1">
    <citation type="submission" date="2012-06" db="EMBL/GenBank/DDBJ databases">
        <title>The complete genome of Flexibacter litoralis DSM 6794.</title>
        <authorList>
            <person name="Lucas S."/>
            <person name="Copeland A."/>
            <person name="Lapidus A."/>
            <person name="Glavina del Rio T."/>
            <person name="Dalin E."/>
            <person name="Tice H."/>
            <person name="Bruce D."/>
            <person name="Goodwin L."/>
            <person name="Pitluck S."/>
            <person name="Peters L."/>
            <person name="Ovchinnikova G."/>
            <person name="Lu M."/>
            <person name="Kyrpides N."/>
            <person name="Mavromatis K."/>
            <person name="Ivanova N."/>
            <person name="Brettin T."/>
            <person name="Detter J.C."/>
            <person name="Han C."/>
            <person name="Larimer F."/>
            <person name="Land M."/>
            <person name="Hauser L."/>
            <person name="Markowitz V."/>
            <person name="Cheng J.-F."/>
            <person name="Hugenholtz P."/>
            <person name="Woyke T."/>
            <person name="Wu D."/>
            <person name="Spring S."/>
            <person name="Lang E."/>
            <person name="Kopitz M."/>
            <person name="Brambilla E."/>
            <person name="Klenk H.-P."/>
            <person name="Eisen J.A."/>
        </authorList>
    </citation>
    <scope>NUCLEOTIDE SEQUENCE [LARGE SCALE GENOMIC DNA]</scope>
    <source>
        <strain evidence="5">ATCC 23117 / DSM 6794 / NBRC 15988 / NCIMB 1366 / Sio-4</strain>
    </source>
</reference>
<dbReference type="SUPFAM" id="SSF51735">
    <property type="entry name" value="NAD(P)-binding Rossmann-fold domains"/>
    <property type="match status" value="1"/>
</dbReference>
<dbReference type="HOGENOM" id="CLU_010194_2_10_10"/>
<dbReference type="CDD" id="cd05233">
    <property type="entry name" value="SDR_c"/>
    <property type="match status" value="1"/>
</dbReference>
<dbReference type="KEGG" id="fli:Fleli_3573"/>
<dbReference type="InterPro" id="IPR020904">
    <property type="entry name" value="Sc_DH/Rdtase_CS"/>
</dbReference>
<sequence length="250" mass="28026">MILVTGGTKGIGKAILEKFMQNGHDVITCSRNNEELFALKEELEAKYSTKENPVILYYRQADLSKKEDIVSFGEYAKKIILLNEKQANKENSKTKGFEVMINNTGVFIPGKILEEEEGNFEMQIHTNLFSAYHLTRMLVPVLVERKNGHLFNICSTASITAYPNGGSYCISKFALHGMTKVLREELKEHNVKVTSVLPGATYTSSWEGSGLPEERFMPSSDIAESIFSVYSLSNQTVVEEIVMRPQLGDI</sequence>
<keyword evidence="5" id="KW-1185">Reference proteome</keyword>
<proteinExistence type="inferred from homology"/>
<dbReference type="PRINTS" id="PR00081">
    <property type="entry name" value="GDHRDH"/>
</dbReference>
<evidence type="ECO:0000256" key="1">
    <source>
        <dbReference type="ARBA" id="ARBA00006484"/>
    </source>
</evidence>
<dbReference type="PRINTS" id="PR00080">
    <property type="entry name" value="SDRFAMILY"/>
</dbReference>
<dbReference type="GO" id="GO:0016491">
    <property type="term" value="F:oxidoreductase activity"/>
    <property type="evidence" value="ECO:0007669"/>
    <property type="project" value="UniProtKB-KW"/>
</dbReference>
<dbReference type="PANTHER" id="PTHR42901:SF1">
    <property type="entry name" value="ALCOHOL DEHYDROGENASE"/>
    <property type="match status" value="1"/>
</dbReference>
<organism evidence="4 5">
    <name type="scientific">Bernardetia litoralis (strain ATCC 23117 / DSM 6794 / NBRC 15988 / NCIMB 1366 / Fx l1 / Sio-4)</name>
    <name type="common">Flexibacter litoralis</name>
    <dbReference type="NCBI Taxonomy" id="880071"/>
    <lineage>
        <taxon>Bacteria</taxon>
        <taxon>Pseudomonadati</taxon>
        <taxon>Bacteroidota</taxon>
        <taxon>Cytophagia</taxon>
        <taxon>Cytophagales</taxon>
        <taxon>Bernardetiaceae</taxon>
        <taxon>Bernardetia</taxon>
    </lineage>
</organism>
<comment type="similarity">
    <text evidence="1 3">Belongs to the short-chain dehydrogenases/reductases (SDR) family.</text>
</comment>